<evidence type="ECO:0000313" key="1">
    <source>
        <dbReference type="EMBL" id="QTR05585.1"/>
    </source>
</evidence>
<protein>
    <submittedName>
        <fullName evidence="1">Radical SAM protein</fullName>
    </submittedName>
</protein>
<accession>A0A8T8I444</accession>
<feature type="non-terminal residue" evidence="1">
    <location>
        <position position="60"/>
    </location>
</feature>
<evidence type="ECO:0000313" key="2">
    <source>
        <dbReference type="Proteomes" id="UP000671828"/>
    </source>
</evidence>
<dbReference type="Proteomes" id="UP000671828">
    <property type="component" value="Chromosome"/>
</dbReference>
<reference evidence="1" key="1">
    <citation type="submission" date="2021-04" db="EMBL/GenBank/DDBJ databases">
        <title>Saccharothrix algeriensis WGS.</title>
        <authorList>
            <person name="Stuskova K."/>
            <person name="Hakalova E."/>
            <person name="Tebbal A.B."/>
            <person name="Eichmeier A."/>
        </authorList>
    </citation>
    <scope>NUCLEOTIDE SEQUENCE</scope>
    <source>
        <strain evidence="1">NRRL B-24137</strain>
    </source>
</reference>
<name>A0A8T8I444_9PSEU</name>
<dbReference type="EMBL" id="CP072788">
    <property type="protein sequence ID" value="QTR05585.1"/>
    <property type="molecule type" value="Genomic_DNA"/>
</dbReference>
<sequence>MSIYAAANGATFLPAPMPANEQFGRALIALCEALHLTEVHLTGGEPSKHPAIARLTKIAT</sequence>
<gene>
    <name evidence="1" type="ORF">J7S33_13995</name>
</gene>
<organism evidence="1 2">
    <name type="scientific">Saccharothrix algeriensis</name>
    <dbReference type="NCBI Taxonomy" id="173560"/>
    <lineage>
        <taxon>Bacteria</taxon>
        <taxon>Bacillati</taxon>
        <taxon>Actinomycetota</taxon>
        <taxon>Actinomycetes</taxon>
        <taxon>Pseudonocardiales</taxon>
        <taxon>Pseudonocardiaceae</taxon>
        <taxon>Saccharothrix</taxon>
    </lineage>
</organism>
<dbReference type="AlphaFoldDB" id="A0A8T8I444"/>
<proteinExistence type="predicted"/>